<dbReference type="STRING" id="6689.A0A3R7PS84"/>
<dbReference type="Proteomes" id="UP000283509">
    <property type="component" value="Unassembled WGS sequence"/>
</dbReference>
<evidence type="ECO:0000313" key="9">
    <source>
        <dbReference type="EMBL" id="ROT75344.1"/>
    </source>
</evidence>
<comment type="caution">
    <text evidence="9">The sequence shown here is derived from an EMBL/GenBank/DDBJ whole genome shotgun (WGS) entry which is preliminary data.</text>
</comment>
<feature type="domain" description="Cytochrome c oxidase assembly factor 3 mitochondrial coiled-coil" evidence="8">
    <location>
        <begin position="81"/>
        <end position="127"/>
    </location>
</feature>
<gene>
    <name evidence="9" type="ORF">C7M84_006121</name>
</gene>
<reference evidence="9 10" key="2">
    <citation type="submission" date="2019-01" db="EMBL/GenBank/DDBJ databases">
        <title>The decoding of complex shrimp genome reveals the adaptation for benthos swimmer, frequently molting mechanism and breeding impact on genome.</title>
        <authorList>
            <person name="Sun Y."/>
            <person name="Gao Y."/>
            <person name="Yu Y."/>
        </authorList>
    </citation>
    <scope>NUCLEOTIDE SEQUENCE [LARGE SCALE GENOMIC DNA]</scope>
    <source>
        <tissue evidence="9">Muscle</tissue>
    </source>
</reference>
<dbReference type="PANTHER" id="PTHR15642">
    <property type="entry name" value="CYTOCHROME C OXIDASE ASSEMBLY FACTOR 3, MITOCHONDRIAL"/>
    <property type="match status" value="1"/>
</dbReference>
<feature type="transmembrane region" description="Helical" evidence="7">
    <location>
        <begin position="14"/>
        <end position="38"/>
    </location>
</feature>
<name>A0A3R7PS84_PENVA</name>
<comment type="function">
    <text evidence="7">Required for assembly of cytochrome c oxidase (complex IV).</text>
</comment>
<feature type="transmembrane region" description="Helical" evidence="7">
    <location>
        <begin position="96"/>
        <end position="115"/>
    </location>
</feature>
<evidence type="ECO:0000256" key="7">
    <source>
        <dbReference type="RuleBase" id="RU367056"/>
    </source>
</evidence>
<proteinExistence type="inferred from homology"/>
<keyword evidence="3 7" id="KW-0812">Transmembrane</keyword>
<dbReference type="EMBL" id="QCYY01001784">
    <property type="protein sequence ID" value="ROT75344.1"/>
    <property type="molecule type" value="Genomic_DNA"/>
</dbReference>
<comment type="caution">
    <text evidence="7">Lacks conserved residue(s) required for the propagation of feature annotation.</text>
</comment>
<dbReference type="InterPro" id="IPR041752">
    <property type="entry name" value="Coa3"/>
</dbReference>
<evidence type="ECO:0000256" key="6">
    <source>
        <dbReference type="ARBA" id="ARBA00023136"/>
    </source>
</evidence>
<evidence type="ECO:0000259" key="8">
    <source>
        <dbReference type="Pfam" id="PF09813"/>
    </source>
</evidence>
<keyword evidence="10" id="KW-1185">Reference proteome</keyword>
<reference evidence="9 10" key="1">
    <citation type="submission" date="2018-04" db="EMBL/GenBank/DDBJ databases">
        <authorList>
            <person name="Zhang X."/>
            <person name="Yuan J."/>
            <person name="Li F."/>
            <person name="Xiang J."/>
        </authorList>
    </citation>
    <scope>NUCLEOTIDE SEQUENCE [LARGE SCALE GENOMIC DNA]</scope>
    <source>
        <tissue evidence="9">Muscle</tissue>
    </source>
</reference>
<keyword evidence="6 7" id="KW-0472">Membrane</keyword>
<dbReference type="PANTHER" id="PTHR15642:SF3">
    <property type="entry name" value="CYTOCHROME C OXIDASE ASSEMBLY FACTOR 3 HOMOLOG, MITOCHONDRIAL"/>
    <property type="match status" value="1"/>
</dbReference>
<evidence type="ECO:0000313" key="10">
    <source>
        <dbReference type="Proteomes" id="UP000283509"/>
    </source>
</evidence>
<evidence type="ECO:0000256" key="2">
    <source>
        <dbReference type="ARBA" id="ARBA00007035"/>
    </source>
</evidence>
<comment type="similarity">
    <text evidence="2 7">Belongs to the COA3 family.</text>
</comment>
<dbReference type="OrthoDB" id="10018333at2759"/>
<keyword evidence="4 7" id="KW-1133">Transmembrane helix</keyword>
<accession>A0A3R7PS84</accession>
<dbReference type="AlphaFoldDB" id="A0A3R7PS84"/>
<protein>
    <recommendedName>
        <fullName evidence="7">Cytochrome c oxidase assembly factor 3</fullName>
    </recommendedName>
</protein>
<organism evidence="9 10">
    <name type="scientific">Penaeus vannamei</name>
    <name type="common">Whiteleg shrimp</name>
    <name type="synonym">Litopenaeus vannamei</name>
    <dbReference type="NCBI Taxonomy" id="6689"/>
    <lineage>
        <taxon>Eukaryota</taxon>
        <taxon>Metazoa</taxon>
        <taxon>Ecdysozoa</taxon>
        <taxon>Arthropoda</taxon>
        <taxon>Crustacea</taxon>
        <taxon>Multicrustacea</taxon>
        <taxon>Malacostraca</taxon>
        <taxon>Eumalacostraca</taxon>
        <taxon>Eucarida</taxon>
        <taxon>Decapoda</taxon>
        <taxon>Dendrobranchiata</taxon>
        <taxon>Penaeoidea</taxon>
        <taxon>Penaeidae</taxon>
        <taxon>Penaeus</taxon>
    </lineage>
</organism>
<dbReference type="GO" id="GO:0033617">
    <property type="term" value="P:mitochondrial respiratory chain complex IV assembly"/>
    <property type="evidence" value="ECO:0007669"/>
    <property type="project" value="UniProtKB-UniRule"/>
</dbReference>
<dbReference type="Pfam" id="PF09813">
    <property type="entry name" value="Coa3_cc"/>
    <property type="match status" value="1"/>
</dbReference>
<sequence>MAEDVTLTRSRKSLFYPLFEPLGVIYLPFHPSGIKFLLFRLCSRVKMAGEGRQMPKLDLQKDIPKLSQAQLDYMKIVENQNMLRVQKLALQRRNNIAVGCLLGAGVLGIYAYSIYSVKQEKFLDELE</sequence>
<evidence type="ECO:0000256" key="3">
    <source>
        <dbReference type="ARBA" id="ARBA00022692"/>
    </source>
</evidence>
<keyword evidence="5 7" id="KW-0496">Mitochondrion</keyword>
<comment type="subcellular location">
    <subcellularLocation>
        <location evidence="1">Mitochondrion membrane</location>
        <topology evidence="1">Single-pass membrane protein</topology>
    </subcellularLocation>
</comment>
<dbReference type="InterPro" id="IPR018628">
    <property type="entry name" value="Coa3_CC"/>
</dbReference>
<dbReference type="GO" id="GO:0005743">
    <property type="term" value="C:mitochondrial inner membrane"/>
    <property type="evidence" value="ECO:0007669"/>
    <property type="project" value="UniProtKB-UniRule"/>
</dbReference>
<evidence type="ECO:0000256" key="4">
    <source>
        <dbReference type="ARBA" id="ARBA00022989"/>
    </source>
</evidence>
<comment type="subunit">
    <text evidence="7">Component of 250-400 kDa complexes called cytochrome oxidase assembly intermediates or COA complexes.</text>
</comment>
<evidence type="ECO:0000256" key="5">
    <source>
        <dbReference type="ARBA" id="ARBA00023128"/>
    </source>
</evidence>
<evidence type="ECO:0000256" key="1">
    <source>
        <dbReference type="ARBA" id="ARBA00004304"/>
    </source>
</evidence>
<keyword evidence="7" id="KW-0999">Mitochondrion inner membrane</keyword>